<proteinExistence type="predicted"/>
<keyword evidence="3" id="KW-1003">Cell membrane</keyword>
<gene>
    <name evidence="15" type="ORF">DN412_04790</name>
</gene>
<dbReference type="InterPro" id="IPR001996">
    <property type="entry name" value="PTS_IIB_1"/>
</dbReference>
<evidence type="ECO:0000256" key="4">
    <source>
        <dbReference type="ARBA" id="ARBA00022597"/>
    </source>
</evidence>
<organism evidence="15 16">
    <name type="scientific">Cupriavidus lacunae</name>
    <dbReference type="NCBI Taxonomy" id="2666307"/>
    <lineage>
        <taxon>Bacteria</taxon>
        <taxon>Pseudomonadati</taxon>
        <taxon>Pseudomonadota</taxon>
        <taxon>Betaproteobacteria</taxon>
        <taxon>Burkholderiales</taxon>
        <taxon>Burkholderiaceae</taxon>
        <taxon>Cupriavidus</taxon>
    </lineage>
</organism>
<dbReference type="InterPro" id="IPR003352">
    <property type="entry name" value="PTS_EIIC"/>
</dbReference>
<evidence type="ECO:0000256" key="10">
    <source>
        <dbReference type="ARBA" id="ARBA00023136"/>
    </source>
</evidence>
<feature type="domain" description="PTS EIIB type-1" evidence="13">
    <location>
        <begin position="346"/>
        <end position="428"/>
    </location>
</feature>
<keyword evidence="6" id="KW-0598">Phosphotransferase system</keyword>
<dbReference type="GO" id="GO:0090563">
    <property type="term" value="F:protein-phosphocysteine-sugar phosphotransferase activity"/>
    <property type="evidence" value="ECO:0007669"/>
    <property type="project" value="TreeGrafter"/>
</dbReference>
<dbReference type="SUPFAM" id="SSF55604">
    <property type="entry name" value="Glucose permease domain IIB"/>
    <property type="match status" value="2"/>
</dbReference>
<evidence type="ECO:0000313" key="15">
    <source>
        <dbReference type="EMBL" id="RDK11668.1"/>
    </source>
</evidence>
<evidence type="ECO:0000256" key="9">
    <source>
        <dbReference type="ARBA" id="ARBA00022989"/>
    </source>
</evidence>
<evidence type="ECO:0000256" key="5">
    <source>
        <dbReference type="ARBA" id="ARBA00022679"/>
    </source>
</evidence>
<keyword evidence="2" id="KW-0813">Transport</keyword>
<dbReference type="AlphaFoldDB" id="A0A370P1L0"/>
<dbReference type="RefSeq" id="WP_115013440.1">
    <property type="nucleotide sequence ID" value="NZ_QKWJ01000003.1"/>
</dbReference>
<dbReference type="InterPro" id="IPR036878">
    <property type="entry name" value="Glu_permease_IIB"/>
</dbReference>
<dbReference type="GO" id="GO:0005886">
    <property type="term" value="C:plasma membrane"/>
    <property type="evidence" value="ECO:0007669"/>
    <property type="project" value="UniProtKB-SubCell"/>
</dbReference>
<keyword evidence="4" id="KW-0762">Sugar transport</keyword>
<evidence type="ECO:0000259" key="14">
    <source>
        <dbReference type="PROSITE" id="PS51103"/>
    </source>
</evidence>
<evidence type="ECO:0000256" key="1">
    <source>
        <dbReference type="ARBA" id="ARBA00004651"/>
    </source>
</evidence>
<feature type="transmembrane region" description="Helical" evidence="12">
    <location>
        <begin position="188"/>
        <end position="208"/>
    </location>
</feature>
<keyword evidence="8" id="KW-0418">Kinase</keyword>
<feature type="transmembrane region" description="Helical" evidence="12">
    <location>
        <begin position="134"/>
        <end position="154"/>
    </location>
</feature>
<dbReference type="GO" id="GO:0015764">
    <property type="term" value="P:N-acetylglucosamine transport"/>
    <property type="evidence" value="ECO:0007669"/>
    <property type="project" value="TreeGrafter"/>
</dbReference>
<dbReference type="InterPro" id="IPR013013">
    <property type="entry name" value="PTS_EIIC_1"/>
</dbReference>
<evidence type="ECO:0000256" key="6">
    <source>
        <dbReference type="ARBA" id="ARBA00022683"/>
    </source>
</evidence>
<dbReference type="PROSITE" id="PS51098">
    <property type="entry name" value="PTS_EIIB_TYPE_1"/>
    <property type="match status" value="1"/>
</dbReference>
<dbReference type="InterPro" id="IPR018113">
    <property type="entry name" value="PTrfase_EIIB_Cys"/>
</dbReference>
<keyword evidence="7 12" id="KW-0812">Transmembrane</keyword>
<feature type="active site" description="Phosphocysteine intermediate; for EIIB activity" evidence="11">
    <location>
        <position position="368"/>
    </location>
</feature>
<dbReference type="EMBL" id="QKWJ01000003">
    <property type="protein sequence ID" value="RDK11668.1"/>
    <property type="molecule type" value="Genomic_DNA"/>
</dbReference>
<evidence type="ECO:0000256" key="12">
    <source>
        <dbReference type="SAM" id="Phobius"/>
    </source>
</evidence>
<feature type="transmembrane region" description="Helical" evidence="12">
    <location>
        <begin position="12"/>
        <end position="30"/>
    </location>
</feature>
<evidence type="ECO:0000256" key="3">
    <source>
        <dbReference type="ARBA" id="ARBA00022475"/>
    </source>
</evidence>
<keyword evidence="16" id="KW-1185">Reference proteome</keyword>
<dbReference type="Gene3D" id="3.30.1360.60">
    <property type="entry name" value="Glucose permease domain IIB"/>
    <property type="match status" value="2"/>
</dbReference>
<dbReference type="NCBIfam" id="TIGR00826">
    <property type="entry name" value="EIIB_glc"/>
    <property type="match status" value="1"/>
</dbReference>
<dbReference type="GO" id="GO:0008982">
    <property type="term" value="F:protein-N(PI)-phosphohistidine-sugar phosphotransferase activity"/>
    <property type="evidence" value="ECO:0007669"/>
    <property type="project" value="InterPro"/>
</dbReference>
<keyword evidence="10 12" id="KW-0472">Membrane</keyword>
<evidence type="ECO:0000256" key="11">
    <source>
        <dbReference type="PROSITE-ProRule" id="PRU00421"/>
    </source>
</evidence>
<evidence type="ECO:0000256" key="7">
    <source>
        <dbReference type="ARBA" id="ARBA00022692"/>
    </source>
</evidence>
<dbReference type="PROSITE" id="PS51103">
    <property type="entry name" value="PTS_EIIC_TYPE_1"/>
    <property type="match status" value="1"/>
</dbReference>
<dbReference type="PANTHER" id="PTHR30009">
    <property type="entry name" value="CYTOCHROME C-TYPE SYNTHESIS PROTEIN AND PTS TRANSMEMBRANE COMPONENT"/>
    <property type="match status" value="1"/>
</dbReference>
<dbReference type="Pfam" id="PF02378">
    <property type="entry name" value="PTS_EIIC"/>
    <property type="match status" value="1"/>
</dbReference>
<reference evidence="15 16" key="1">
    <citation type="submission" date="2018-06" db="EMBL/GenBank/DDBJ databases">
        <authorList>
            <person name="Feng T."/>
            <person name="Jeon C.O."/>
        </authorList>
    </citation>
    <scope>NUCLEOTIDE SEQUENCE [LARGE SCALE GENOMIC DNA]</scope>
    <source>
        <strain evidence="15 16">S23</strain>
    </source>
</reference>
<feature type="transmembrane region" description="Helical" evidence="12">
    <location>
        <begin position="74"/>
        <end position="92"/>
    </location>
</feature>
<evidence type="ECO:0000256" key="8">
    <source>
        <dbReference type="ARBA" id="ARBA00022777"/>
    </source>
</evidence>
<feature type="transmembrane region" description="Helical" evidence="12">
    <location>
        <begin position="244"/>
        <end position="268"/>
    </location>
</feature>
<accession>A0A370P1L0</accession>
<evidence type="ECO:0000256" key="2">
    <source>
        <dbReference type="ARBA" id="ARBA00022448"/>
    </source>
</evidence>
<dbReference type="PROSITE" id="PS01035">
    <property type="entry name" value="PTS_EIIB_TYPE_1_CYS"/>
    <property type="match status" value="1"/>
</dbReference>
<feature type="transmembrane region" description="Helical" evidence="12">
    <location>
        <begin position="50"/>
        <end position="67"/>
    </location>
</feature>
<name>A0A370P1L0_9BURK</name>
<dbReference type="PANTHER" id="PTHR30009:SF4">
    <property type="entry name" value="PTS SYSTEM N-ACETYLGLUCOSAMINE-SPECIFIC EIICBA COMPONENT"/>
    <property type="match status" value="1"/>
</dbReference>
<comment type="caution">
    <text evidence="15">The sequence shown here is derived from an EMBL/GenBank/DDBJ whole genome shotgun (WGS) entry which is preliminary data.</text>
</comment>
<comment type="subcellular location">
    <subcellularLocation>
        <location evidence="1">Cell membrane</location>
        <topology evidence="1">Multi-pass membrane protein</topology>
    </subcellularLocation>
</comment>
<keyword evidence="5" id="KW-0808">Transferase</keyword>
<feature type="transmembrane region" description="Helical" evidence="12">
    <location>
        <begin position="220"/>
        <end position="238"/>
    </location>
</feature>
<feature type="domain" description="PTS EIIC type-1" evidence="14">
    <location>
        <begin position="3"/>
        <end position="330"/>
    </location>
</feature>
<dbReference type="Proteomes" id="UP000255165">
    <property type="component" value="Unassembled WGS sequence"/>
</dbReference>
<evidence type="ECO:0000313" key="16">
    <source>
        <dbReference type="Proteomes" id="UP000255165"/>
    </source>
</evidence>
<evidence type="ECO:0000259" key="13">
    <source>
        <dbReference type="PROSITE" id="PS51098"/>
    </source>
</evidence>
<feature type="transmembrane region" description="Helical" evidence="12">
    <location>
        <begin position="98"/>
        <end position="114"/>
    </location>
</feature>
<dbReference type="InterPro" id="IPR050429">
    <property type="entry name" value="PTS_Glucose_EIICBA"/>
</dbReference>
<protein>
    <submittedName>
        <fullName evidence="15">PTS N-acetyl-D-glucosamine transporter</fullName>
    </submittedName>
</protein>
<dbReference type="CDD" id="cd00212">
    <property type="entry name" value="PTS_IIB_glc"/>
    <property type="match status" value="1"/>
</dbReference>
<feature type="transmembrane region" description="Helical" evidence="12">
    <location>
        <begin position="298"/>
        <end position="318"/>
    </location>
</feature>
<dbReference type="Pfam" id="PF00367">
    <property type="entry name" value="PTS_EIIB"/>
    <property type="match status" value="1"/>
</dbReference>
<keyword evidence="9 12" id="KW-1133">Transmembrane helix</keyword>
<dbReference type="GO" id="GO:0009401">
    <property type="term" value="P:phosphoenolpyruvate-dependent sugar phosphotransferase system"/>
    <property type="evidence" value="ECO:0007669"/>
    <property type="project" value="UniProtKB-KW"/>
</dbReference>
<sequence length="529" mass="55281">MKIDLLPRVQRLGATLMLPIAVLPVAGLLLRLGQPDVFDIKLMAEAGNAVFANLALLFAIGVAVGFARDNNGAAALAGTIGYLVLTTVMKTIDKSLDMGVLAGIVAGAVAGGLYNRYRNINLPSYLGFFAGKRFVPIVTALCCLLLVTGLHHLINTLAWFVFGSYADPATGAAVSGDLHRYFAGDPSAGLFMTGFFPVMMFGLPAACLAMYHETPPARRALVGGMLFSMALTSFLTGITEPIEFSFMFLAPVLYGLHALMTGLSMALCHALDIRLGFTFSAGAIDYVLGYGLSSRGWLAIPLGLAYALVYYGLFRFFIRRFNLMTPGRDEAAPVAAAGGAAQPAAGSEAQRYVEALGGAANLVVVDACTTRLRLNVADIGAVSEPQLKALGVRGVLRRPPNVVQVVIGPQAEQIAGDIRAVLQQVPQGTAVAAAASAAPAVASQAPAAAAFDPAWWIDALGGAANIASVGVVALTRLRVVVRERGQVRADRLAGSQLMWIGDDTAHIAFGHAADGHAAAFERALQAMPT</sequence>
<feature type="transmembrane region" description="Helical" evidence="12">
    <location>
        <begin position="275"/>
        <end position="292"/>
    </location>
</feature>
<dbReference type="GO" id="GO:0016301">
    <property type="term" value="F:kinase activity"/>
    <property type="evidence" value="ECO:0007669"/>
    <property type="project" value="UniProtKB-KW"/>
</dbReference>